<dbReference type="RefSeq" id="WP_008193154.1">
    <property type="nucleotide sequence ID" value="NZ_CM011002.1"/>
</dbReference>
<comment type="caution">
    <text evidence="1">The sequence shown here is derived from an EMBL/GenBank/DDBJ whole genome shotgun (WGS) entry which is preliminary data.</text>
</comment>
<evidence type="ECO:0000313" key="1">
    <source>
        <dbReference type="EMBL" id="EEE45306.1"/>
    </source>
</evidence>
<gene>
    <name evidence="1" type="ORF">SADFL11_2595</name>
</gene>
<proteinExistence type="predicted"/>
<dbReference type="Proteomes" id="UP000004703">
    <property type="component" value="Chromosome"/>
</dbReference>
<dbReference type="AlphaFoldDB" id="A0A5E8GZF3"/>
<reference evidence="1 2" key="2">
    <citation type="submission" date="2013-04" db="EMBL/GenBank/DDBJ databases">
        <authorList>
            <person name="Fiebig A."/>
            <person name="Pradella S."/>
            <person name="Wagner-Doebler I."/>
        </authorList>
    </citation>
    <scope>NUCLEOTIDE SEQUENCE [LARGE SCALE GENOMIC DNA]</scope>
    <source>
        <strain evidence="2">DSM 17067 / NCIMB 14079 / DFL-11</strain>
    </source>
</reference>
<reference evidence="1 2" key="1">
    <citation type="submission" date="2008-01" db="EMBL/GenBank/DDBJ databases">
        <authorList>
            <person name="Wagner-Dobler I."/>
            <person name="Ferriera S."/>
            <person name="Johnson J."/>
            <person name="Kravitz S."/>
            <person name="Beeson K."/>
            <person name="Sutton G."/>
            <person name="Rogers Y.-H."/>
            <person name="Friedman R."/>
            <person name="Frazier M."/>
            <person name="Venter J.C."/>
        </authorList>
    </citation>
    <scope>NUCLEOTIDE SEQUENCE [LARGE SCALE GENOMIC DNA]</scope>
    <source>
        <strain evidence="2">DSM 17067 / NCIMB 14079 / DFL-11</strain>
    </source>
</reference>
<organism evidence="1 2">
    <name type="scientific">Roseibium alexandrii (strain DSM 17067 / NCIMB 14079 / DFL-11)</name>
    <name type="common">Labrenzia alexandrii</name>
    <dbReference type="NCBI Taxonomy" id="244592"/>
    <lineage>
        <taxon>Bacteria</taxon>
        <taxon>Pseudomonadati</taxon>
        <taxon>Pseudomonadota</taxon>
        <taxon>Alphaproteobacteria</taxon>
        <taxon>Hyphomicrobiales</taxon>
        <taxon>Stappiaceae</taxon>
        <taxon>Roseibium</taxon>
    </lineage>
</organism>
<evidence type="ECO:0000313" key="2">
    <source>
        <dbReference type="Proteomes" id="UP000004703"/>
    </source>
</evidence>
<accession>A0A5E8GZF3</accession>
<name>A0A5E8GZF3_ROSAD</name>
<protein>
    <submittedName>
        <fullName evidence="1">Uncharacterized protein</fullName>
    </submittedName>
</protein>
<sequence length="164" mass="17920">MTPGSRPKGPLLKGALLKGSRPVTCDRSTASPYRAEGPLVFKTASRVQGYKARIRVPSYLMCAVNEGLEDPDRAARLIAEALNAHALLRATGTTQSKTAVRYWLEAYLASVSIPHTDPDLWLDQYREARERAAALLARHGLIALILETSRLLAENGPRHGHAPD</sequence>
<dbReference type="EMBL" id="ACCU02000002">
    <property type="protein sequence ID" value="EEE45306.1"/>
    <property type="molecule type" value="Genomic_DNA"/>
</dbReference>